<keyword evidence="9" id="KW-1185">Reference proteome</keyword>
<dbReference type="AlphaFoldDB" id="A0A2I2F0A3"/>
<evidence type="ECO:0000313" key="8">
    <source>
        <dbReference type="EMBL" id="PLB34054.1"/>
    </source>
</evidence>
<sequence length="448" mass="50105">MGAGAVLEPLVVIVLLFGGTWINRTMGRTWGSGSTDLESGSSTPTTSIKDSLLLDGQPASPRSSRSSRPPSLRPLEGRWRQRQIGLFHSTFTVTTPNTAVYQDRLLSRLLQKFPFLVECWYWALVYWTYQLGRAFTAVTLQEGTVDVARRHALQLIRFEKAIGLFREVPIQQAFLRHPSVMKYVNWTYSFIHIPGTIAFLVGLYYYTTTRNRCDESQPGTPRCVIGMSAAGPRLYQARRRTLAMCNLLAFVVFTLWPCMPPRLLSDPNVEGPEGELGRSYGFVDTVHGANGTGSVWTQNRFCNQYAAMPSLHFGYSLMIGLTIMAIPLPSHHRQPIGRSRWCIRYLGIPMPSWRRLACLVVGSAYPLLILLAIVATANHFIVDAVAGALVCVLGRRFNHLLLSLLPLEDYFLALVRIHKPEPTAVDALGELDGWIDDDDELGGQLLPR</sequence>
<dbReference type="CDD" id="cd03386">
    <property type="entry name" value="PAP2_Aur1_like"/>
    <property type="match status" value="1"/>
</dbReference>
<dbReference type="EMBL" id="KZ559187">
    <property type="protein sequence ID" value="PLB34054.1"/>
    <property type="molecule type" value="Genomic_DNA"/>
</dbReference>
<feature type="transmembrane region" description="Helical" evidence="6">
    <location>
        <begin position="241"/>
        <end position="259"/>
    </location>
</feature>
<feature type="transmembrane region" description="Helical" evidence="6">
    <location>
        <begin position="353"/>
        <end position="374"/>
    </location>
</feature>
<feature type="transmembrane region" description="Helical" evidence="6">
    <location>
        <begin position="186"/>
        <end position="206"/>
    </location>
</feature>
<feature type="transmembrane region" description="Helical" evidence="6">
    <location>
        <begin position="6"/>
        <end position="22"/>
    </location>
</feature>
<keyword evidence="4 6" id="KW-0472">Membrane</keyword>
<comment type="subcellular location">
    <subcellularLocation>
        <location evidence="1">Membrane</location>
        <topology evidence="1">Multi-pass membrane protein</topology>
    </subcellularLocation>
</comment>
<evidence type="ECO:0000256" key="5">
    <source>
        <dbReference type="SAM" id="MobiDB-lite"/>
    </source>
</evidence>
<evidence type="ECO:0000256" key="2">
    <source>
        <dbReference type="ARBA" id="ARBA00022692"/>
    </source>
</evidence>
<dbReference type="GO" id="GO:0016020">
    <property type="term" value="C:membrane"/>
    <property type="evidence" value="ECO:0007669"/>
    <property type="project" value="UniProtKB-SubCell"/>
</dbReference>
<dbReference type="GeneID" id="36522683"/>
<proteinExistence type="predicted"/>
<keyword evidence="2 6" id="KW-0812">Transmembrane</keyword>
<evidence type="ECO:0000256" key="4">
    <source>
        <dbReference type="ARBA" id="ARBA00023136"/>
    </source>
</evidence>
<evidence type="ECO:0000256" key="3">
    <source>
        <dbReference type="ARBA" id="ARBA00022989"/>
    </source>
</evidence>
<feature type="domain" description="Inositolphosphotransferase Aur1/Ipt1" evidence="7">
    <location>
        <begin position="225"/>
        <end position="324"/>
    </location>
</feature>
<evidence type="ECO:0000256" key="1">
    <source>
        <dbReference type="ARBA" id="ARBA00004141"/>
    </source>
</evidence>
<dbReference type="Pfam" id="PF14378">
    <property type="entry name" value="PAP2_3"/>
    <property type="match status" value="3"/>
</dbReference>
<evidence type="ECO:0000313" key="9">
    <source>
        <dbReference type="Proteomes" id="UP000234585"/>
    </source>
</evidence>
<reference evidence="8 9" key="1">
    <citation type="submission" date="2017-12" db="EMBL/GenBank/DDBJ databases">
        <authorList>
            <consortium name="DOE Joint Genome Institute"/>
            <person name="Haridas S."/>
            <person name="Kjaerbolling I."/>
            <person name="Vesth T.C."/>
            <person name="Frisvad J.C."/>
            <person name="Nybo J.L."/>
            <person name="Theobald S."/>
            <person name="Kuo A."/>
            <person name="Bowyer P."/>
            <person name="Matsuda Y."/>
            <person name="Mondo S."/>
            <person name="Lyhne E.K."/>
            <person name="Kogle M.E."/>
            <person name="Clum A."/>
            <person name="Lipzen A."/>
            <person name="Salamov A."/>
            <person name="Ngan C.Y."/>
            <person name="Daum C."/>
            <person name="Chiniquy J."/>
            <person name="Barry K."/>
            <person name="LaButti K."/>
            <person name="Simmons B.A."/>
            <person name="Magnuson J.K."/>
            <person name="Mortensen U.H."/>
            <person name="Larsen T.O."/>
            <person name="Grigoriev I.V."/>
            <person name="Baker S.E."/>
            <person name="Andersen M.R."/>
            <person name="Nordberg H.P."/>
            <person name="Cantor M.N."/>
            <person name="Hua S.X."/>
        </authorList>
    </citation>
    <scope>NUCLEOTIDE SEQUENCE [LARGE SCALE GENOMIC DNA]</scope>
    <source>
        <strain evidence="8 9">CBS 102.13</strain>
    </source>
</reference>
<evidence type="ECO:0000259" key="7">
    <source>
        <dbReference type="Pfam" id="PF14378"/>
    </source>
</evidence>
<accession>A0A2I2F0A3</accession>
<dbReference type="Proteomes" id="UP000234585">
    <property type="component" value="Unassembled WGS sequence"/>
</dbReference>
<dbReference type="InterPro" id="IPR026841">
    <property type="entry name" value="Aur1/Ipt1"/>
</dbReference>
<keyword evidence="3 6" id="KW-1133">Transmembrane helix</keyword>
<feature type="transmembrane region" description="Helical" evidence="6">
    <location>
        <begin position="313"/>
        <end position="332"/>
    </location>
</feature>
<feature type="compositionally biased region" description="Polar residues" evidence="5">
    <location>
        <begin position="32"/>
        <end position="49"/>
    </location>
</feature>
<feature type="compositionally biased region" description="Low complexity" evidence="5">
    <location>
        <begin position="60"/>
        <end position="74"/>
    </location>
</feature>
<feature type="domain" description="Inositolphosphotransferase Aur1/Ipt1" evidence="7">
    <location>
        <begin position="353"/>
        <end position="393"/>
    </location>
</feature>
<feature type="domain" description="Inositolphosphotransferase Aur1/Ipt1" evidence="7">
    <location>
        <begin position="154"/>
        <end position="211"/>
    </location>
</feature>
<dbReference type="PANTHER" id="PTHR31310">
    <property type="match status" value="1"/>
</dbReference>
<dbReference type="OrthoDB" id="2566866at2759"/>
<organism evidence="8 9">
    <name type="scientific">Aspergillus candidus</name>
    <dbReference type="NCBI Taxonomy" id="41067"/>
    <lineage>
        <taxon>Eukaryota</taxon>
        <taxon>Fungi</taxon>
        <taxon>Dikarya</taxon>
        <taxon>Ascomycota</taxon>
        <taxon>Pezizomycotina</taxon>
        <taxon>Eurotiomycetes</taxon>
        <taxon>Eurotiomycetidae</taxon>
        <taxon>Eurotiales</taxon>
        <taxon>Aspergillaceae</taxon>
        <taxon>Aspergillus</taxon>
        <taxon>Aspergillus subgen. Circumdati</taxon>
    </lineage>
</organism>
<dbReference type="InterPro" id="IPR052185">
    <property type="entry name" value="IPC_Synthase-Related"/>
</dbReference>
<gene>
    <name evidence="8" type="ORF">BDW47DRAFT_120671</name>
</gene>
<feature type="region of interest" description="Disordered" evidence="5">
    <location>
        <begin position="32"/>
        <end position="74"/>
    </location>
</feature>
<dbReference type="PANTHER" id="PTHR31310:SF7">
    <property type="entry name" value="PA-PHOSPHATASE RELATED-FAMILY PROTEIN DDB_G0268928"/>
    <property type="match status" value="1"/>
</dbReference>
<dbReference type="RefSeq" id="XP_024668066.1">
    <property type="nucleotide sequence ID" value="XM_024815523.1"/>
</dbReference>
<name>A0A2I2F0A3_ASPCN</name>
<protein>
    <recommendedName>
        <fullName evidence="7">Inositolphosphotransferase Aur1/Ipt1 domain-containing protein</fullName>
    </recommendedName>
</protein>
<evidence type="ECO:0000256" key="6">
    <source>
        <dbReference type="SAM" id="Phobius"/>
    </source>
</evidence>
<feature type="transmembrane region" description="Helical" evidence="6">
    <location>
        <begin position="113"/>
        <end position="129"/>
    </location>
</feature>